<dbReference type="HAMAP" id="MF_02065">
    <property type="entry name" value="MltG"/>
    <property type="match status" value="1"/>
</dbReference>
<reference evidence="9 10" key="1">
    <citation type="submission" date="2018-11" db="EMBL/GenBank/DDBJ databases">
        <title>Rhodococcus spongicola sp. nov. and Rhodococcus xishaensis sp. nov. from marine sponges.</title>
        <authorList>
            <person name="Li L."/>
            <person name="Lin H.W."/>
        </authorList>
    </citation>
    <scope>NUCLEOTIDE SEQUENCE [LARGE SCALE GENOMIC DNA]</scope>
    <source>
        <strain evidence="9 10">CCTCC AB2014297</strain>
    </source>
</reference>
<feature type="region of interest" description="Disordered" evidence="8">
    <location>
        <begin position="1"/>
        <end position="95"/>
    </location>
</feature>
<dbReference type="GO" id="GO:0008932">
    <property type="term" value="F:lytic endotransglycosylase activity"/>
    <property type="evidence" value="ECO:0007669"/>
    <property type="project" value="UniProtKB-UniRule"/>
</dbReference>
<comment type="caution">
    <text evidence="9">The sequence shown here is derived from an EMBL/GenBank/DDBJ whole genome shotgun (WGS) entry which is preliminary data.</text>
</comment>
<dbReference type="GO" id="GO:0005886">
    <property type="term" value="C:plasma membrane"/>
    <property type="evidence" value="ECO:0007669"/>
    <property type="project" value="UniProtKB-SubCell"/>
</dbReference>
<keyword evidence="4 7" id="KW-0472">Membrane</keyword>
<keyword evidence="2 7" id="KW-0812">Transmembrane</keyword>
<keyword evidence="5 7" id="KW-0456">Lyase</keyword>
<comment type="catalytic activity">
    <reaction evidence="7">
        <text>a peptidoglycan chain = a peptidoglycan chain with N-acetyl-1,6-anhydromuramyl-[peptide] at the reducing end + a peptidoglycan chain with N-acetylglucosamine at the non-reducing end.</text>
        <dbReference type="EC" id="4.2.2.29"/>
    </reaction>
</comment>
<feature type="site" description="Important for catalytic activity" evidence="7">
    <location>
        <position position="395"/>
    </location>
</feature>
<evidence type="ECO:0000313" key="9">
    <source>
        <dbReference type="EMBL" id="RVW07154.1"/>
    </source>
</evidence>
<evidence type="ECO:0000313" key="10">
    <source>
        <dbReference type="Proteomes" id="UP000286208"/>
    </source>
</evidence>
<evidence type="ECO:0000256" key="1">
    <source>
        <dbReference type="ARBA" id="ARBA00022475"/>
    </source>
</evidence>
<comment type="similarity">
    <text evidence="7">Belongs to the transglycosylase MltG family.</text>
</comment>
<dbReference type="OrthoDB" id="9814591at2"/>
<dbReference type="Pfam" id="PF02618">
    <property type="entry name" value="YceG"/>
    <property type="match status" value="1"/>
</dbReference>
<dbReference type="AlphaFoldDB" id="A0A438B866"/>
<comment type="subcellular location">
    <subcellularLocation>
        <location evidence="7">Cell membrane</location>
        <topology evidence="7">Single-pass membrane protein</topology>
    </subcellularLocation>
</comment>
<gene>
    <name evidence="7 9" type="primary">mltG</name>
    <name evidence="9" type="ORF">EGT67_23275</name>
</gene>
<sequence length="516" mass="56110">MNDHRQPPGRPEFESTPGYAGDHGYYQHNRSADHDLGDGYGYPPEHDHDVYDPRGYDTQGYEVEDYQSPDYQSQDYDPHGYAPQGYENRDHDDEYGYEPEYDEYEYSDARRRALPTAVGAQPLSRDERRRMNELARRKRRGRVIGVLAGAVLLGGMGAAAVAVYDQISGRDVADYAGPGGPEVVVQVHSGDTAEQIANEMAAKDVVKSEAAFYRAALRNDAMNSLQPGYYSVATQISGSDAVSALVSPDARVGALVISEGRQLHDTRDVQTGAVKKGIYTLIAEASCVGPADTQKCITYDQLNQAGAGADLAALGVPDWARTQVANVPDRDRQLEGLIAAGSWDFDPTETPVEILQQLVSASAESYEATGLETAGAKVGLGPYQMLIVASLVEREGLPGDFDKVARVVVNRLAVDQPLQFDSTVNYALDTTEVATTDEDRARVTPWNTYAMPGLPATPISSPSINALRATENPAPGDYLYFVTIDKKGTTLFTRNYDEHLANILLAQQSGILDSGR</sequence>
<dbReference type="Proteomes" id="UP000286208">
    <property type="component" value="Unassembled WGS sequence"/>
</dbReference>
<dbReference type="InterPro" id="IPR003770">
    <property type="entry name" value="MLTG-like"/>
</dbReference>
<evidence type="ECO:0000256" key="7">
    <source>
        <dbReference type="HAMAP-Rule" id="MF_02065"/>
    </source>
</evidence>
<dbReference type="EC" id="4.2.2.29" evidence="7"/>
<keyword evidence="6 7" id="KW-0961">Cell wall biogenesis/degradation</keyword>
<dbReference type="EMBL" id="RKLP01000014">
    <property type="protein sequence ID" value="RVW07154.1"/>
    <property type="molecule type" value="Genomic_DNA"/>
</dbReference>
<evidence type="ECO:0000256" key="8">
    <source>
        <dbReference type="SAM" id="MobiDB-lite"/>
    </source>
</evidence>
<feature type="compositionally biased region" description="Basic and acidic residues" evidence="8">
    <location>
        <begin position="44"/>
        <end position="55"/>
    </location>
</feature>
<dbReference type="GO" id="GO:0009252">
    <property type="term" value="P:peptidoglycan biosynthetic process"/>
    <property type="evidence" value="ECO:0007669"/>
    <property type="project" value="UniProtKB-UniRule"/>
</dbReference>
<dbReference type="PANTHER" id="PTHR30518:SF2">
    <property type="entry name" value="ENDOLYTIC MUREIN TRANSGLYCOSYLASE"/>
    <property type="match status" value="1"/>
</dbReference>
<dbReference type="GO" id="GO:0071555">
    <property type="term" value="P:cell wall organization"/>
    <property type="evidence" value="ECO:0007669"/>
    <property type="project" value="UniProtKB-KW"/>
</dbReference>
<evidence type="ECO:0000256" key="3">
    <source>
        <dbReference type="ARBA" id="ARBA00022989"/>
    </source>
</evidence>
<dbReference type="NCBIfam" id="TIGR00247">
    <property type="entry name" value="endolytic transglycosylase MltG"/>
    <property type="match status" value="1"/>
</dbReference>
<feature type="transmembrane region" description="Helical" evidence="7">
    <location>
        <begin position="143"/>
        <end position="164"/>
    </location>
</feature>
<dbReference type="RefSeq" id="WP_127918476.1">
    <property type="nucleotide sequence ID" value="NZ_RKLP01000014.1"/>
</dbReference>
<dbReference type="Gene3D" id="3.30.1490.480">
    <property type="entry name" value="Endolytic murein transglycosylase"/>
    <property type="match status" value="1"/>
</dbReference>
<organism evidence="9 10">
    <name type="scientific">Prescottella agglutinans</name>
    <dbReference type="NCBI Taxonomy" id="1644129"/>
    <lineage>
        <taxon>Bacteria</taxon>
        <taxon>Bacillati</taxon>
        <taxon>Actinomycetota</taxon>
        <taxon>Actinomycetes</taxon>
        <taxon>Mycobacteriales</taxon>
        <taxon>Nocardiaceae</taxon>
        <taxon>Prescottella</taxon>
    </lineage>
</organism>
<protein>
    <recommendedName>
        <fullName evidence="7">Endolytic murein transglycosylase</fullName>
        <ecNumber evidence="7">4.2.2.29</ecNumber>
    </recommendedName>
    <alternativeName>
        <fullName evidence="7">Peptidoglycan lytic transglycosylase</fullName>
    </alternativeName>
    <alternativeName>
        <fullName evidence="7">Peptidoglycan polymerization terminase</fullName>
    </alternativeName>
</protein>
<comment type="function">
    <text evidence="7">Functions as a peptidoglycan terminase that cleaves nascent peptidoglycan strands endolytically to terminate their elongation.</text>
</comment>
<dbReference type="PANTHER" id="PTHR30518">
    <property type="entry name" value="ENDOLYTIC MUREIN TRANSGLYCOSYLASE"/>
    <property type="match status" value="1"/>
</dbReference>
<evidence type="ECO:0000256" key="4">
    <source>
        <dbReference type="ARBA" id="ARBA00023136"/>
    </source>
</evidence>
<keyword evidence="10" id="KW-1185">Reference proteome</keyword>
<evidence type="ECO:0000256" key="5">
    <source>
        <dbReference type="ARBA" id="ARBA00023239"/>
    </source>
</evidence>
<name>A0A438B866_9NOCA</name>
<proteinExistence type="inferred from homology"/>
<keyword evidence="1 7" id="KW-1003">Cell membrane</keyword>
<keyword evidence="3 7" id="KW-1133">Transmembrane helix</keyword>
<accession>A0A438B866</accession>
<evidence type="ECO:0000256" key="2">
    <source>
        <dbReference type="ARBA" id="ARBA00022692"/>
    </source>
</evidence>
<evidence type="ECO:0000256" key="6">
    <source>
        <dbReference type="ARBA" id="ARBA00023316"/>
    </source>
</evidence>